<feature type="region of interest" description="Disordered" evidence="1">
    <location>
        <begin position="61"/>
        <end position="94"/>
    </location>
</feature>
<dbReference type="PROSITE" id="PS50004">
    <property type="entry name" value="C2"/>
    <property type="match status" value="1"/>
</dbReference>
<dbReference type="PANTHER" id="PTHR46291">
    <property type="entry name" value="C2 DOMAIN-CONTAINING PROTEIN"/>
    <property type="match status" value="1"/>
</dbReference>
<feature type="compositionally biased region" description="Basic and acidic residues" evidence="1">
    <location>
        <begin position="322"/>
        <end position="339"/>
    </location>
</feature>
<dbReference type="OrthoDB" id="9947256at2759"/>
<feature type="domain" description="C2" evidence="2">
    <location>
        <begin position="453"/>
        <end position="573"/>
    </location>
</feature>
<evidence type="ECO:0000313" key="3">
    <source>
        <dbReference type="EMBL" id="KOF79804.1"/>
    </source>
</evidence>
<feature type="compositionally biased region" description="Basic and acidic residues" evidence="1">
    <location>
        <begin position="118"/>
        <end position="135"/>
    </location>
</feature>
<feature type="compositionally biased region" description="Polar residues" evidence="1">
    <location>
        <begin position="293"/>
        <end position="305"/>
    </location>
</feature>
<dbReference type="InterPro" id="IPR043549">
    <property type="entry name" value="C2C4C/C2C4D"/>
</dbReference>
<reference evidence="3" key="1">
    <citation type="submission" date="2015-07" db="EMBL/GenBank/DDBJ databases">
        <title>MeaNS - Measles Nucleotide Surveillance Program.</title>
        <authorList>
            <person name="Tran T."/>
            <person name="Druce J."/>
        </authorList>
    </citation>
    <scope>NUCLEOTIDE SEQUENCE</scope>
    <source>
        <strain evidence="3">UCB-OBI-ISO-001</strain>
        <tissue evidence="3">Gonad</tissue>
    </source>
</reference>
<dbReference type="Gene3D" id="2.60.40.150">
    <property type="entry name" value="C2 domain"/>
    <property type="match status" value="1"/>
</dbReference>
<dbReference type="SMART" id="SM00239">
    <property type="entry name" value="C2"/>
    <property type="match status" value="1"/>
</dbReference>
<feature type="region of interest" description="Disordered" evidence="1">
    <location>
        <begin position="408"/>
        <end position="433"/>
    </location>
</feature>
<dbReference type="PANTHER" id="PTHR46291:SF4">
    <property type="entry name" value="C2 CALCIUM-DEPENDENT DOMAIN-CONTAINING PROTEIN 4C-LIKE"/>
    <property type="match status" value="1"/>
</dbReference>
<feature type="region of interest" description="Disordered" evidence="1">
    <location>
        <begin position="284"/>
        <end position="361"/>
    </location>
</feature>
<dbReference type="EMBL" id="KQ420605">
    <property type="protein sequence ID" value="KOF79804.1"/>
    <property type="molecule type" value="Genomic_DNA"/>
</dbReference>
<protein>
    <recommendedName>
        <fullName evidence="2">C2 domain-containing protein</fullName>
    </recommendedName>
</protein>
<dbReference type="PROSITE" id="PS51257">
    <property type="entry name" value="PROKAR_LIPOPROTEIN"/>
    <property type="match status" value="1"/>
</dbReference>
<name>A0A0L8GSK4_OCTBM</name>
<evidence type="ECO:0000259" key="2">
    <source>
        <dbReference type="PROSITE" id="PS50004"/>
    </source>
</evidence>
<sequence length="630" mass="67858">MESVKELRDWFVSKCKVTVAANLITGGCSGQDSQAKYGGTLVTPSSIPQFIIPCSGDVSRQSSEEKFSQEDDVRSQTSESSAPFSDRNSPAVSLSGSYSCLTLPKSPMMIRSAPVSPRQEHRPRIGGRNDRHSLTSIDTLRDDGSGQHSYAASSHSTYSLPRRSVDVLVPHAPQSLFVTNTMATMSSGLLRATDGCSRWVDETAAAFGGGASHSYNRGGYDISCNSVGGGGGGGGGGSSGGGVSSGSGAGSGIGVGGGAAIGSSNSCSVPYNGRYNRSSKASAGQLSLPLDKNSPSLSVHSTSGYTRMDKRPVISVSSPVVSKDERGSMEFQENGRDDATPGAMSPHKNKIRGHSYHRRRSSLSDLNVDSAKYLSDLAGQVPGYKSAGPSPTPRRKYHKCTSPLMEHKTFNTLTPSSPSSPGSSSGTRFELKSDSSLTGKRSISQLQAHLVAEFGELKFSFQHLPEQRQFKVLLIRAENLGGNKSDNQINAFAKISLRPGKQQKKVTDVFKHSKNPVFNKEYIFSNIETKDLAKMHLKIKLVNRQKNLVPEFLGETCVHLSDYNLLVENRMWKDLGPKSSEARRENETSLCLAVVKPLALHKHQMSYKLISILLYSWYKTRNFGGKGPVD</sequence>
<proteinExistence type="predicted"/>
<gene>
    <name evidence="3" type="ORF">OCBIM_22028942mg</name>
</gene>
<feature type="compositionally biased region" description="Polar residues" evidence="1">
    <location>
        <begin position="75"/>
        <end position="94"/>
    </location>
</feature>
<feature type="compositionally biased region" description="Low complexity" evidence="1">
    <location>
        <begin position="415"/>
        <end position="426"/>
    </location>
</feature>
<dbReference type="InterPro" id="IPR000008">
    <property type="entry name" value="C2_dom"/>
</dbReference>
<dbReference type="InterPro" id="IPR035892">
    <property type="entry name" value="C2_domain_sf"/>
</dbReference>
<feature type="region of interest" description="Disordered" evidence="1">
    <location>
        <begin position="109"/>
        <end position="135"/>
    </location>
</feature>
<accession>A0A0L8GSK4</accession>
<evidence type="ECO:0000256" key="1">
    <source>
        <dbReference type="SAM" id="MobiDB-lite"/>
    </source>
</evidence>
<dbReference type="Pfam" id="PF00168">
    <property type="entry name" value="C2"/>
    <property type="match status" value="1"/>
</dbReference>
<feature type="compositionally biased region" description="Basic residues" evidence="1">
    <location>
        <begin position="347"/>
        <end position="361"/>
    </location>
</feature>
<dbReference type="SUPFAM" id="SSF49562">
    <property type="entry name" value="C2 domain (Calcium/lipid-binding domain, CaLB)"/>
    <property type="match status" value="1"/>
</dbReference>
<organism evidence="3">
    <name type="scientific">Octopus bimaculoides</name>
    <name type="common">California two-spotted octopus</name>
    <dbReference type="NCBI Taxonomy" id="37653"/>
    <lineage>
        <taxon>Eukaryota</taxon>
        <taxon>Metazoa</taxon>
        <taxon>Spiralia</taxon>
        <taxon>Lophotrochozoa</taxon>
        <taxon>Mollusca</taxon>
        <taxon>Cephalopoda</taxon>
        <taxon>Coleoidea</taxon>
        <taxon>Octopodiformes</taxon>
        <taxon>Octopoda</taxon>
        <taxon>Incirrata</taxon>
        <taxon>Octopodidae</taxon>
        <taxon>Octopus</taxon>
    </lineage>
</organism>
<dbReference type="STRING" id="37653.A0A0L8GSK4"/>
<dbReference type="AlphaFoldDB" id="A0A0L8GSK4"/>
<feature type="compositionally biased region" description="Basic and acidic residues" evidence="1">
    <location>
        <begin position="62"/>
        <end position="74"/>
    </location>
</feature>